<feature type="region of interest" description="Disordered" evidence="1">
    <location>
        <begin position="167"/>
        <end position="189"/>
    </location>
</feature>
<accession>A0A328CAS8</accession>
<feature type="region of interest" description="Disordered" evidence="1">
    <location>
        <begin position="235"/>
        <end position="276"/>
    </location>
</feature>
<proteinExistence type="predicted"/>
<protein>
    <submittedName>
        <fullName evidence="2">Uncharacterized protein</fullName>
    </submittedName>
</protein>
<gene>
    <name evidence="2" type="ORF">DL240_00775</name>
</gene>
<dbReference type="RefSeq" id="WP_111727948.1">
    <property type="nucleotide sequence ID" value="NZ_QHKO01000001.1"/>
</dbReference>
<comment type="caution">
    <text evidence="2">The sequence shown here is derived from an EMBL/GenBank/DDBJ whole genome shotgun (WGS) entry which is preliminary data.</text>
</comment>
<dbReference type="OrthoDB" id="5517340at2"/>
<evidence type="ECO:0000313" key="3">
    <source>
        <dbReference type="Proteomes" id="UP000249169"/>
    </source>
</evidence>
<keyword evidence="3" id="KW-1185">Reference proteome</keyword>
<evidence type="ECO:0000313" key="2">
    <source>
        <dbReference type="EMBL" id="RAL24776.1"/>
    </source>
</evidence>
<evidence type="ECO:0000256" key="1">
    <source>
        <dbReference type="SAM" id="MobiDB-lite"/>
    </source>
</evidence>
<dbReference type="Proteomes" id="UP000249169">
    <property type="component" value="Unassembled WGS sequence"/>
</dbReference>
<sequence length="276" mass="31312">MKASVSVQVSTQLRNGQNVIHALDAHNSSVARTLVAMQSHDLQLHLEQDEVERWIRWLRHKLHHANESLNQAELAYTARQGTEQPLITARDDAYAQLNDDIRSVRNSIEQILGRKALARFGMHKQPPQRLDDLERYVENVIHLLGKNPTATSRLGISMDTASIAASLNDKRQHYNQARQDEKRNRRDIEDAKGLRDQAVERWRVVYLAVAGQLEHLFRLAERPDLAERVRPTLRRARGEEGPEPDAGIPPANFQPDILELGPSQPAPEEPFATDPA</sequence>
<organism evidence="2 3">
    <name type="scientific">Lujinxingia litoralis</name>
    <dbReference type="NCBI Taxonomy" id="2211119"/>
    <lineage>
        <taxon>Bacteria</taxon>
        <taxon>Deltaproteobacteria</taxon>
        <taxon>Bradymonadales</taxon>
        <taxon>Lujinxingiaceae</taxon>
        <taxon>Lujinxingia</taxon>
    </lineage>
</organism>
<reference evidence="2 3" key="1">
    <citation type="submission" date="2018-05" db="EMBL/GenBank/DDBJ databases">
        <title>Lujinxingia marina gen. nov. sp. nov., a new facultative anaerobic member of the class Deltaproteobacteria, and proposal of Lujinxingaceae fam. nov.</title>
        <authorList>
            <person name="Li C.-M."/>
        </authorList>
    </citation>
    <scope>NUCLEOTIDE SEQUENCE [LARGE SCALE GENOMIC DNA]</scope>
    <source>
        <strain evidence="2 3">B210</strain>
    </source>
</reference>
<feature type="compositionally biased region" description="Basic and acidic residues" evidence="1">
    <location>
        <begin position="168"/>
        <end position="189"/>
    </location>
</feature>
<name>A0A328CAS8_9DELT</name>
<dbReference type="EMBL" id="QHKO01000001">
    <property type="protein sequence ID" value="RAL24776.1"/>
    <property type="molecule type" value="Genomic_DNA"/>
</dbReference>
<dbReference type="AlphaFoldDB" id="A0A328CAS8"/>